<dbReference type="AlphaFoldDB" id="T1C1B8"/>
<dbReference type="Pfam" id="PF00589">
    <property type="entry name" value="Phage_integrase"/>
    <property type="match status" value="1"/>
</dbReference>
<evidence type="ECO:0000256" key="1">
    <source>
        <dbReference type="ARBA" id="ARBA00023172"/>
    </source>
</evidence>
<dbReference type="PROSITE" id="PS51898">
    <property type="entry name" value="TYR_RECOMBINASE"/>
    <property type="match status" value="1"/>
</dbReference>
<feature type="domain" description="Tyr recombinase" evidence="2">
    <location>
        <begin position="1"/>
        <end position="67"/>
    </location>
</feature>
<feature type="non-terminal residue" evidence="3">
    <location>
        <position position="1"/>
    </location>
</feature>
<sequence length="67" mass="7516">TGLRRANITGLTWEQVDLQRKLAWVHPDQAKARKAIAVPLNDMAMSVVGRQAGLHQVYVFTYQGEPI</sequence>
<dbReference type="GO" id="GO:0003677">
    <property type="term" value="F:DNA binding"/>
    <property type="evidence" value="ECO:0007669"/>
    <property type="project" value="InterPro"/>
</dbReference>
<proteinExistence type="predicted"/>
<dbReference type="GO" id="GO:0006310">
    <property type="term" value="P:DNA recombination"/>
    <property type="evidence" value="ECO:0007669"/>
    <property type="project" value="UniProtKB-KW"/>
</dbReference>
<accession>T1C1B8</accession>
<comment type="caution">
    <text evidence="3">The sequence shown here is derived from an EMBL/GenBank/DDBJ whole genome shotgun (WGS) entry which is preliminary data.</text>
</comment>
<feature type="non-terminal residue" evidence="3">
    <location>
        <position position="67"/>
    </location>
</feature>
<gene>
    <name evidence="3" type="ORF">B1A_04367</name>
</gene>
<organism evidence="3">
    <name type="scientific">mine drainage metagenome</name>
    <dbReference type="NCBI Taxonomy" id="410659"/>
    <lineage>
        <taxon>unclassified sequences</taxon>
        <taxon>metagenomes</taxon>
        <taxon>ecological metagenomes</taxon>
    </lineage>
</organism>
<dbReference type="GO" id="GO:0015074">
    <property type="term" value="P:DNA integration"/>
    <property type="evidence" value="ECO:0007669"/>
    <property type="project" value="InterPro"/>
</dbReference>
<reference evidence="3" key="2">
    <citation type="journal article" date="2014" name="ISME J.">
        <title>Microbial stratification in low pH oxic and suboxic macroscopic growths along an acid mine drainage.</title>
        <authorList>
            <person name="Mendez-Garcia C."/>
            <person name="Mesa V."/>
            <person name="Sprenger R.R."/>
            <person name="Richter M."/>
            <person name="Diez M.S."/>
            <person name="Solano J."/>
            <person name="Bargiela R."/>
            <person name="Golyshina O.V."/>
            <person name="Manteca A."/>
            <person name="Ramos J.L."/>
            <person name="Gallego J.R."/>
            <person name="Llorente I."/>
            <person name="Martins Dos Santos V.A."/>
            <person name="Jensen O.N."/>
            <person name="Pelaez A.I."/>
            <person name="Sanchez J."/>
            <person name="Ferrer M."/>
        </authorList>
    </citation>
    <scope>NUCLEOTIDE SEQUENCE</scope>
</reference>
<evidence type="ECO:0000259" key="2">
    <source>
        <dbReference type="PROSITE" id="PS51898"/>
    </source>
</evidence>
<dbReference type="SUPFAM" id="SSF56349">
    <property type="entry name" value="DNA breaking-rejoining enzymes"/>
    <property type="match status" value="1"/>
</dbReference>
<reference evidence="3" key="1">
    <citation type="submission" date="2013-08" db="EMBL/GenBank/DDBJ databases">
        <authorList>
            <person name="Mendez C."/>
            <person name="Richter M."/>
            <person name="Ferrer M."/>
            <person name="Sanchez J."/>
        </authorList>
    </citation>
    <scope>NUCLEOTIDE SEQUENCE</scope>
</reference>
<evidence type="ECO:0000313" key="3">
    <source>
        <dbReference type="EMBL" id="EQD74648.1"/>
    </source>
</evidence>
<protein>
    <submittedName>
        <fullName evidence="3">Integrase family protein</fullName>
    </submittedName>
</protein>
<dbReference type="InterPro" id="IPR011010">
    <property type="entry name" value="DNA_brk_join_enz"/>
</dbReference>
<keyword evidence="1" id="KW-0233">DNA recombination</keyword>
<dbReference type="InterPro" id="IPR013762">
    <property type="entry name" value="Integrase-like_cat_sf"/>
</dbReference>
<dbReference type="InterPro" id="IPR002104">
    <property type="entry name" value="Integrase_catalytic"/>
</dbReference>
<dbReference type="Gene3D" id="1.10.443.10">
    <property type="entry name" value="Intergrase catalytic core"/>
    <property type="match status" value="1"/>
</dbReference>
<dbReference type="EMBL" id="AUZX01003167">
    <property type="protein sequence ID" value="EQD74648.1"/>
    <property type="molecule type" value="Genomic_DNA"/>
</dbReference>
<name>T1C1B8_9ZZZZ</name>